<accession>A0A9X2XZF3</accession>
<dbReference type="InterPro" id="IPR006336">
    <property type="entry name" value="GCS2"/>
</dbReference>
<dbReference type="NCBIfam" id="NF010039">
    <property type="entry name" value="PRK13515.1"/>
    <property type="match status" value="1"/>
</dbReference>
<dbReference type="Gene3D" id="3.30.590.20">
    <property type="match status" value="1"/>
</dbReference>
<evidence type="ECO:0000256" key="3">
    <source>
        <dbReference type="ARBA" id="ARBA00022840"/>
    </source>
</evidence>
<comment type="function">
    <text evidence="4">ATP-dependent carboxylate-amine ligase which exhibits weak glutamate--cysteine ligase activity.</text>
</comment>
<dbReference type="PANTHER" id="PTHR36510:SF1">
    <property type="entry name" value="GLUTAMATE--CYSTEINE LIGASE 2-RELATED"/>
    <property type="match status" value="1"/>
</dbReference>
<keyword evidence="3 4" id="KW-0067">ATP-binding</keyword>
<proteinExistence type="inferred from homology"/>
<dbReference type="HAMAP" id="MF_01609">
    <property type="entry name" value="Glu_cys_ligase_2"/>
    <property type="match status" value="1"/>
</dbReference>
<reference evidence="5" key="2">
    <citation type="submission" date="2023-04" db="EMBL/GenBank/DDBJ databases">
        <title>Paracnuella aquatica gen. nov., sp. nov., a member of the family Chitinophagaceae isolated from a hot spring.</title>
        <authorList>
            <person name="Wang C."/>
        </authorList>
    </citation>
    <scope>NUCLEOTIDE SEQUENCE</scope>
    <source>
        <strain evidence="5">LB-8</strain>
    </source>
</reference>
<evidence type="ECO:0000313" key="6">
    <source>
        <dbReference type="Proteomes" id="UP001155483"/>
    </source>
</evidence>
<evidence type="ECO:0000256" key="2">
    <source>
        <dbReference type="ARBA" id="ARBA00022741"/>
    </source>
</evidence>
<dbReference type="NCBIfam" id="TIGR02050">
    <property type="entry name" value="gshA_cyan_rel"/>
    <property type="match status" value="1"/>
</dbReference>
<name>A0A9X2XZF3_9BACT</name>
<dbReference type="Proteomes" id="UP001155483">
    <property type="component" value="Unassembled WGS sequence"/>
</dbReference>
<gene>
    <name evidence="5" type="ORF">OCK74_14700</name>
</gene>
<comment type="similarity">
    <text evidence="4">Belongs to the glutamate--cysteine ligase type 2 family. YbdK subfamily.</text>
</comment>
<sequence length="375" mass="43087">MPAINYKNFTLGVEEEYMVLDPVTRELKSHEQKIVQEGEKIFADKVKAEMHQAVVEVGTDVCKDADEVFDDISVLRKTILEVAESLGYSLGASGTHPFSQWQRQLITDHARYNEIVNEMQDAARSNLIFGLHVHIGMESRAMANHIVNSTRYFLPHVFAISTNSPFWEGRKTGYKSYRTKVFDKFPRTGIPESFESIEAYDNFTKLLMKTNCIDSPKKIWWDLRVHPSYKTVEFRICDVPLTVDESIAIAALFQAICAKISKLRSQNLNFIQYSRALINENKWRASRYGIDGCLIDFGKEEEINTRKLIEELLDFVDDVVDHLGSRDRLNVIHQILARGTGADRQLNAYQKDEDLIKVVDHIRSEFLAGITEKKF</sequence>
<evidence type="ECO:0000313" key="5">
    <source>
        <dbReference type="EMBL" id="MCU7550368.1"/>
    </source>
</evidence>
<dbReference type="GO" id="GO:0005524">
    <property type="term" value="F:ATP binding"/>
    <property type="evidence" value="ECO:0007669"/>
    <property type="project" value="UniProtKB-KW"/>
</dbReference>
<dbReference type="PANTHER" id="PTHR36510">
    <property type="entry name" value="GLUTAMATE--CYSTEINE LIGASE 2-RELATED"/>
    <property type="match status" value="1"/>
</dbReference>
<dbReference type="InterPro" id="IPR050141">
    <property type="entry name" value="GCL_type2/YbdK_subfam"/>
</dbReference>
<dbReference type="EMBL" id="JAOTIF010000011">
    <property type="protein sequence ID" value="MCU7550368.1"/>
    <property type="molecule type" value="Genomic_DNA"/>
</dbReference>
<dbReference type="GO" id="GO:0004357">
    <property type="term" value="F:glutamate-cysteine ligase activity"/>
    <property type="evidence" value="ECO:0007669"/>
    <property type="project" value="UniProtKB-EC"/>
</dbReference>
<keyword evidence="2 4" id="KW-0547">Nucleotide-binding</keyword>
<comment type="catalytic activity">
    <reaction evidence="4">
        <text>L-cysteine + L-glutamate + ATP = gamma-L-glutamyl-L-cysteine + ADP + phosphate + H(+)</text>
        <dbReference type="Rhea" id="RHEA:13285"/>
        <dbReference type="ChEBI" id="CHEBI:15378"/>
        <dbReference type="ChEBI" id="CHEBI:29985"/>
        <dbReference type="ChEBI" id="CHEBI:30616"/>
        <dbReference type="ChEBI" id="CHEBI:35235"/>
        <dbReference type="ChEBI" id="CHEBI:43474"/>
        <dbReference type="ChEBI" id="CHEBI:58173"/>
        <dbReference type="ChEBI" id="CHEBI:456216"/>
        <dbReference type="EC" id="6.3.2.2"/>
    </reaction>
</comment>
<dbReference type="EC" id="6.3.2.2" evidence="4"/>
<dbReference type="GO" id="GO:0042398">
    <property type="term" value="P:modified amino acid biosynthetic process"/>
    <property type="evidence" value="ECO:0007669"/>
    <property type="project" value="InterPro"/>
</dbReference>
<dbReference type="SUPFAM" id="SSF55931">
    <property type="entry name" value="Glutamine synthetase/guanido kinase"/>
    <property type="match status" value="1"/>
</dbReference>
<dbReference type="RefSeq" id="WP_279297805.1">
    <property type="nucleotide sequence ID" value="NZ_JAOTIF010000011.1"/>
</dbReference>
<evidence type="ECO:0000256" key="1">
    <source>
        <dbReference type="ARBA" id="ARBA00022598"/>
    </source>
</evidence>
<dbReference type="AlphaFoldDB" id="A0A9X2XZF3"/>
<evidence type="ECO:0000256" key="4">
    <source>
        <dbReference type="HAMAP-Rule" id="MF_01609"/>
    </source>
</evidence>
<comment type="caution">
    <text evidence="5">The sequence shown here is derived from an EMBL/GenBank/DDBJ whole genome shotgun (WGS) entry which is preliminary data.</text>
</comment>
<dbReference type="InterPro" id="IPR014746">
    <property type="entry name" value="Gln_synth/guanido_kin_cat_dom"/>
</dbReference>
<keyword evidence="1 4" id="KW-0436">Ligase</keyword>
<dbReference type="InterPro" id="IPR011793">
    <property type="entry name" value="YbdK"/>
</dbReference>
<keyword evidence="6" id="KW-1185">Reference proteome</keyword>
<reference evidence="5" key="1">
    <citation type="submission" date="2022-09" db="EMBL/GenBank/DDBJ databases">
        <authorList>
            <person name="Yuan C."/>
            <person name="Ke Z."/>
        </authorList>
    </citation>
    <scope>NUCLEOTIDE SEQUENCE</scope>
    <source>
        <strain evidence="5">LB-8</strain>
    </source>
</reference>
<protein>
    <recommendedName>
        <fullName evidence="4">Putative glutamate--cysteine ligase 2</fullName>
        <ecNumber evidence="4">6.3.2.2</ecNumber>
    </recommendedName>
    <alternativeName>
        <fullName evidence="4">Gamma-glutamylcysteine synthetase 2</fullName>
        <shortName evidence="4">GCS 2</shortName>
        <shortName evidence="4">Gamma-GCS 2</shortName>
    </alternativeName>
</protein>
<dbReference type="Pfam" id="PF04107">
    <property type="entry name" value="GCS2"/>
    <property type="match status" value="1"/>
</dbReference>
<organism evidence="5 6">
    <name type="scientific">Paraflavisolibacter caeni</name>
    <dbReference type="NCBI Taxonomy" id="2982496"/>
    <lineage>
        <taxon>Bacteria</taxon>
        <taxon>Pseudomonadati</taxon>
        <taxon>Bacteroidota</taxon>
        <taxon>Chitinophagia</taxon>
        <taxon>Chitinophagales</taxon>
        <taxon>Chitinophagaceae</taxon>
        <taxon>Paraflavisolibacter</taxon>
    </lineage>
</organism>